<evidence type="ECO:0000256" key="5">
    <source>
        <dbReference type="ARBA" id="ARBA00013220"/>
    </source>
</evidence>
<name>A0AAD4LAI3_9AGAM</name>
<dbReference type="SUPFAM" id="SSF53383">
    <property type="entry name" value="PLP-dependent transferases"/>
    <property type="match status" value="1"/>
</dbReference>
<dbReference type="InterPro" id="IPR050087">
    <property type="entry name" value="AON_synthase_class-II"/>
</dbReference>
<evidence type="ECO:0000256" key="9">
    <source>
        <dbReference type="ARBA" id="ARBA00023098"/>
    </source>
</evidence>
<evidence type="ECO:0000256" key="8">
    <source>
        <dbReference type="ARBA" id="ARBA00022919"/>
    </source>
</evidence>
<dbReference type="InterPro" id="IPR004839">
    <property type="entry name" value="Aminotransferase_I/II_large"/>
</dbReference>
<evidence type="ECO:0000256" key="7">
    <source>
        <dbReference type="ARBA" id="ARBA00022898"/>
    </source>
</evidence>
<comment type="pathway">
    <text evidence="2">Lipid metabolism; sphingolipid metabolism.</text>
</comment>
<comment type="similarity">
    <text evidence="4">Belongs to the class-II pyridoxal-phosphate-dependent aminotransferase family.</text>
</comment>
<evidence type="ECO:0000256" key="3">
    <source>
        <dbReference type="ARBA" id="ARBA00004991"/>
    </source>
</evidence>
<keyword evidence="6" id="KW-0808">Transferase</keyword>
<dbReference type="Gene3D" id="3.90.1150.10">
    <property type="entry name" value="Aspartate Aminotransferase, domain 1"/>
    <property type="match status" value="1"/>
</dbReference>
<dbReference type="GO" id="GO:0046512">
    <property type="term" value="P:sphingosine biosynthetic process"/>
    <property type="evidence" value="ECO:0007669"/>
    <property type="project" value="TreeGrafter"/>
</dbReference>
<keyword evidence="7" id="KW-0663">Pyridoxal phosphate</keyword>
<comment type="pathway">
    <text evidence="3">Sphingolipid metabolism.</text>
</comment>
<evidence type="ECO:0000256" key="10">
    <source>
        <dbReference type="ARBA" id="ARBA00023315"/>
    </source>
</evidence>
<comment type="caution">
    <text evidence="13">The sequence shown here is derived from an EMBL/GenBank/DDBJ whole genome shotgun (WGS) entry which is preliminary data.</text>
</comment>
<evidence type="ECO:0000256" key="11">
    <source>
        <dbReference type="SAM" id="MobiDB-lite"/>
    </source>
</evidence>
<accession>A0AAD4LAI3</accession>
<dbReference type="GO" id="GO:0016020">
    <property type="term" value="C:membrane"/>
    <property type="evidence" value="ECO:0007669"/>
    <property type="project" value="GOC"/>
</dbReference>
<dbReference type="GO" id="GO:0004758">
    <property type="term" value="F:serine C-palmitoyltransferase activity"/>
    <property type="evidence" value="ECO:0007669"/>
    <property type="project" value="TreeGrafter"/>
</dbReference>
<dbReference type="AlphaFoldDB" id="A0AAD4LAI3"/>
<dbReference type="InterPro" id="IPR015424">
    <property type="entry name" value="PyrdxlP-dep_Trfase"/>
</dbReference>
<dbReference type="Gene3D" id="3.40.640.10">
    <property type="entry name" value="Type I PLP-dependent aspartate aminotransferase-like (Major domain)"/>
    <property type="match status" value="1"/>
</dbReference>
<keyword evidence="10" id="KW-0012">Acyltransferase</keyword>
<evidence type="ECO:0000256" key="2">
    <source>
        <dbReference type="ARBA" id="ARBA00004760"/>
    </source>
</evidence>
<dbReference type="EC" id="2.3.1.50" evidence="5"/>
<dbReference type="GO" id="GO:0030170">
    <property type="term" value="F:pyridoxal phosphate binding"/>
    <property type="evidence" value="ECO:0007669"/>
    <property type="project" value="InterPro"/>
</dbReference>
<evidence type="ECO:0000256" key="1">
    <source>
        <dbReference type="ARBA" id="ARBA00001933"/>
    </source>
</evidence>
<organism evidence="13 14">
    <name type="scientific">Lactarius akahatsu</name>
    <dbReference type="NCBI Taxonomy" id="416441"/>
    <lineage>
        <taxon>Eukaryota</taxon>
        <taxon>Fungi</taxon>
        <taxon>Dikarya</taxon>
        <taxon>Basidiomycota</taxon>
        <taxon>Agaricomycotina</taxon>
        <taxon>Agaricomycetes</taxon>
        <taxon>Russulales</taxon>
        <taxon>Russulaceae</taxon>
        <taxon>Lactarius</taxon>
    </lineage>
</organism>
<dbReference type="InterPro" id="IPR015422">
    <property type="entry name" value="PyrdxlP-dep_Trfase_small"/>
</dbReference>
<keyword evidence="8" id="KW-0746">Sphingolipid metabolism</keyword>
<proteinExistence type="inferred from homology"/>
<evidence type="ECO:0000256" key="4">
    <source>
        <dbReference type="ARBA" id="ARBA00008392"/>
    </source>
</evidence>
<protein>
    <recommendedName>
        <fullName evidence="5">serine C-palmitoyltransferase</fullName>
        <ecNumber evidence="5">2.3.1.50</ecNumber>
    </recommendedName>
</protein>
<dbReference type="PANTHER" id="PTHR13693:SF2">
    <property type="entry name" value="SERINE PALMITOYLTRANSFERASE 1"/>
    <property type="match status" value="1"/>
</dbReference>
<evidence type="ECO:0000313" key="14">
    <source>
        <dbReference type="Proteomes" id="UP001201163"/>
    </source>
</evidence>
<evidence type="ECO:0000256" key="6">
    <source>
        <dbReference type="ARBA" id="ARBA00022679"/>
    </source>
</evidence>
<dbReference type="InterPro" id="IPR015421">
    <property type="entry name" value="PyrdxlP-dep_Trfase_major"/>
</dbReference>
<dbReference type="Pfam" id="PF00155">
    <property type="entry name" value="Aminotran_1_2"/>
    <property type="match status" value="1"/>
</dbReference>
<dbReference type="PANTHER" id="PTHR13693">
    <property type="entry name" value="CLASS II AMINOTRANSFERASE/8-AMINO-7-OXONONANOATE SYNTHASE"/>
    <property type="match status" value="1"/>
</dbReference>
<evidence type="ECO:0000313" key="13">
    <source>
        <dbReference type="EMBL" id="KAH8980688.1"/>
    </source>
</evidence>
<dbReference type="EMBL" id="JAKELL010000132">
    <property type="protein sequence ID" value="KAH8980688.1"/>
    <property type="molecule type" value="Genomic_DNA"/>
</dbReference>
<dbReference type="GO" id="GO:0046513">
    <property type="term" value="P:ceramide biosynthetic process"/>
    <property type="evidence" value="ECO:0007669"/>
    <property type="project" value="TreeGrafter"/>
</dbReference>
<sequence length="536" mass="58359">MSTAIGGSTSALEPLFAFLSYVLIQAEFVFYKIPGSHVVARYVKSSHQNDPGRTVLEILLALFAIRTLLQSRTRADNGEKHFIQFSEKEVDELVDEWTPEPLGAPLTPEEQSDLASVPVVSGANGPRPKLANSGKQVLNLASYNFTGLAGNEVIKVRAIETLRKYGVGSCGPPGFYGTIDVHTNLERDIADFLGTEASILYSQGFSTIPCVISAFAKRGDIIVADRGINFAIQKGLQISRSTVRWFDHNDLKNLEDVLLSVEKERRKRRGPLTRRFIVTEGIFEKDGAMVDLPKLIELKHKYKYRLILDESISFGTVGRTGRGLTELYNVPATQIDMIIGSVANTLNSSGGFCAGSRIVVDHQHINSTSFVFSAAVPALLAVSASEGINILRNTPSILSTLQENVRAIRAVLDRVEAITIPSHPASPIIHIHLRSAPTLSASTSVSAKPPNPATPAPRDAPSFDIAGEERLLQDIVDEALAQGVWTTRARRLRGQELVEARPSIRLAVTAALSRKECERAASVIKAAVVKVVTKRK</sequence>
<keyword evidence="9" id="KW-0443">Lipid metabolism</keyword>
<feature type="domain" description="Aminotransferase class I/classII large" evidence="12">
    <location>
        <begin position="136"/>
        <end position="524"/>
    </location>
</feature>
<feature type="region of interest" description="Disordered" evidence="11">
    <location>
        <begin position="440"/>
        <end position="461"/>
    </location>
</feature>
<evidence type="ECO:0000259" key="12">
    <source>
        <dbReference type="Pfam" id="PF00155"/>
    </source>
</evidence>
<reference evidence="13" key="1">
    <citation type="submission" date="2022-01" db="EMBL/GenBank/DDBJ databases">
        <title>Comparative genomics reveals a dynamic genome evolution in the ectomycorrhizal milk-cap (Lactarius) mushrooms.</title>
        <authorList>
            <consortium name="DOE Joint Genome Institute"/>
            <person name="Lebreton A."/>
            <person name="Tang N."/>
            <person name="Kuo A."/>
            <person name="LaButti K."/>
            <person name="Drula E."/>
            <person name="Barry K."/>
            <person name="Clum A."/>
            <person name="Lipzen A."/>
            <person name="Mousain D."/>
            <person name="Ng V."/>
            <person name="Wang R."/>
            <person name="Wang X."/>
            <person name="Dai Y."/>
            <person name="Henrissat B."/>
            <person name="Grigoriev I.V."/>
            <person name="Guerin-Laguette A."/>
            <person name="Yu F."/>
            <person name="Martin F.M."/>
        </authorList>
    </citation>
    <scope>NUCLEOTIDE SEQUENCE</scope>
    <source>
        <strain evidence="13">QP</strain>
    </source>
</reference>
<gene>
    <name evidence="13" type="ORF">EDB92DRAFT_2094392</name>
</gene>
<dbReference type="GO" id="GO:0005783">
    <property type="term" value="C:endoplasmic reticulum"/>
    <property type="evidence" value="ECO:0007669"/>
    <property type="project" value="TreeGrafter"/>
</dbReference>
<keyword evidence="14" id="KW-1185">Reference proteome</keyword>
<comment type="cofactor">
    <cofactor evidence="1">
        <name>pyridoxal 5'-phosphate</name>
        <dbReference type="ChEBI" id="CHEBI:597326"/>
    </cofactor>
</comment>
<dbReference type="Proteomes" id="UP001201163">
    <property type="component" value="Unassembled WGS sequence"/>
</dbReference>